<dbReference type="Gene3D" id="1.20.1600.10">
    <property type="entry name" value="Outer membrane efflux proteins (OEP)"/>
    <property type="match status" value="1"/>
</dbReference>
<gene>
    <name evidence="9" type="ORF">QWY31_04050</name>
</gene>
<evidence type="ECO:0000256" key="2">
    <source>
        <dbReference type="ARBA" id="ARBA00007613"/>
    </source>
</evidence>
<evidence type="ECO:0000256" key="6">
    <source>
        <dbReference type="ARBA" id="ARBA00023136"/>
    </source>
</evidence>
<dbReference type="EMBL" id="JAUHJS010000002">
    <property type="protein sequence ID" value="MDN4164659.1"/>
    <property type="molecule type" value="Genomic_DNA"/>
</dbReference>
<evidence type="ECO:0000313" key="10">
    <source>
        <dbReference type="Proteomes" id="UP001168552"/>
    </source>
</evidence>
<dbReference type="RefSeq" id="WP_320003185.1">
    <property type="nucleotide sequence ID" value="NZ_JAUHJS010000002.1"/>
</dbReference>
<dbReference type="Proteomes" id="UP001168552">
    <property type="component" value="Unassembled WGS sequence"/>
</dbReference>
<evidence type="ECO:0000256" key="8">
    <source>
        <dbReference type="SAM" id="SignalP"/>
    </source>
</evidence>
<sequence length="448" mass="51016">MAKQLTLGFLLLLLSLPAWSQTEFGSVQEAYEYAMAHGTAVERERLLAENAQSQRNSQMATLLPQVKAIANFDNYFSLPVQLVPAEIFGGEPGTFRELQFGTQYQLNYGLEANMPLVNVSAWKSLQASQLAAEAAFFQQKSQEQLYKEEVSRAYYLYLLSREALALSEKNLASNDTLLRAAQVKFEQGLIELLDYNRAQALHVDATQQVLDNRVVLQSNAHALKLSVGLALEDSLELSEGLNDPLLQAQSLQAAPEELPQYRTLDWSSKKAEAELSRQQMRYLPEVSAYARYTRQAQRNELNFAQAGESWFEIGVVGLRAEWLLFNGMGRNSQVSQAKRQSEIARLQKEEYGQKATKELLDLHRQSEQSTQAVKAYQRHRQLTEQNYALALRKFNEGVYSFEQLVSIYLENIQSQQKYLSKLSDYYLHQAMIAVKNESVRYENASYTK</sequence>
<dbReference type="InterPro" id="IPR051906">
    <property type="entry name" value="TolC-like"/>
</dbReference>
<keyword evidence="3" id="KW-0813">Transport</keyword>
<protein>
    <submittedName>
        <fullName evidence="9">TolC family protein</fullName>
    </submittedName>
</protein>
<evidence type="ECO:0000256" key="5">
    <source>
        <dbReference type="ARBA" id="ARBA00022692"/>
    </source>
</evidence>
<dbReference type="PANTHER" id="PTHR30026:SF20">
    <property type="entry name" value="OUTER MEMBRANE PROTEIN TOLC"/>
    <property type="match status" value="1"/>
</dbReference>
<proteinExistence type="inferred from homology"/>
<dbReference type="SUPFAM" id="SSF56954">
    <property type="entry name" value="Outer membrane efflux proteins (OEP)"/>
    <property type="match status" value="1"/>
</dbReference>
<comment type="subcellular location">
    <subcellularLocation>
        <location evidence="1">Cell outer membrane</location>
    </subcellularLocation>
</comment>
<comment type="similarity">
    <text evidence="2">Belongs to the outer membrane factor (OMF) (TC 1.B.17) family.</text>
</comment>
<name>A0ABT8F2T1_9BACT</name>
<evidence type="ECO:0000256" key="3">
    <source>
        <dbReference type="ARBA" id="ARBA00022448"/>
    </source>
</evidence>
<organism evidence="9 10">
    <name type="scientific">Shiella aurantiaca</name>
    <dbReference type="NCBI Taxonomy" id="3058365"/>
    <lineage>
        <taxon>Bacteria</taxon>
        <taxon>Pseudomonadati</taxon>
        <taxon>Bacteroidota</taxon>
        <taxon>Cytophagia</taxon>
        <taxon>Cytophagales</taxon>
        <taxon>Shiellaceae</taxon>
        <taxon>Shiella</taxon>
    </lineage>
</organism>
<keyword evidence="5" id="KW-0812">Transmembrane</keyword>
<evidence type="ECO:0000313" key="9">
    <source>
        <dbReference type="EMBL" id="MDN4164659.1"/>
    </source>
</evidence>
<dbReference type="PANTHER" id="PTHR30026">
    <property type="entry name" value="OUTER MEMBRANE PROTEIN TOLC"/>
    <property type="match status" value="1"/>
</dbReference>
<evidence type="ECO:0000256" key="1">
    <source>
        <dbReference type="ARBA" id="ARBA00004442"/>
    </source>
</evidence>
<accession>A0ABT8F2T1</accession>
<feature type="signal peptide" evidence="8">
    <location>
        <begin position="1"/>
        <end position="20"/>
    </location>
</feature>
<feature type="chain" id="PRO_5046392676" evidence="8">
    <location>
        <begin position="21"/>
        <end position="448"/>
    </location>
</feature>
<keyword evidence="4" id="KW-1134">Transmembrane beta strand</keyword>
<keyword evidence="6" id="KW-0472">Membrane</keyword>
<evidence type="ECO:0000256" key="4">
    <source>
        <dbReference type="ARBA" id="ARBA00022452"/>
    </source>
</evidence>
<dbReference type="Pfam" id="PF02321">
    <property type="entry name" value="OEP"/>
    <property type="match status" value="2"/>
</dbReference>
<evidence type="ECO:0000256" key="7">
    <source>
        <dbReference type="ARBA" id="ARBA00023237"/>
    </source>
</evidence>
<keyword evidence="10" id="KW-1185">Reference proteome</keyword>
<dbReference type="InterPro" id="IPR003423">
    <property type="entry name" value="OMP_efflux"/>
</dbReference>
<comment type="caution">
    <text evidence="9">The sequence shown here is derived from an EMBL/GenBank/DDBJ whole genome shotgun (WGS) entry which is preliminary data.</text>
</comment>
<reference evidence="9" key="1">
    <citation type="submission" date="2023-06" db="EMBL/GenBank/DDBJ databases">
        <title>Cytophagales bacterium Strain LB-30, isolated from soil.</title>
        <authorList>
            <person name="Liu B."/>
        </authorList>
    </citation>
    <scope>NUCLEOTIDE SEQUENCE</scope>
    <source>
        <strain evidence="9">LB-30</strain>
    </source>
</reference>
<keyword evidence="7" id="KW-0998">Cell outer membrane</keyword>
<keyword evidence="8" id="KW-0732">Signal</keyword>